<dbReference type="Proteomes" id="UP000235114">
    <property type="component" value="Unassembled WGS sequence"/>
</dbReference>
<dbReference type="NCBIfam" id="TIGR02937">
    <property type="entry name" value="sigma70-ECF"/>
    <property type="match status" value="1"/>
</dbReference>
<evidence type="ECO:0000256" key="1">
    <source>
        <dbReference type="ARBA" id="ARBA00010641"/>
    </source>
</evidence>
<dbReference type="InterPro" id="IPR007627">
    <property type="entry name" value="RNA_pol_sigma70_r2"/>
</dbReference>
<comment type="caution">
    <text evidence="7">The sequence shown here is derived from an EMBL/GenBank/DDBJ whole genome shotgun (WGS) entry which is preliminary data.</text>
</comment>
<reference evidence="7 9" key="1">
    <citation type="submission" date="2017-11" db="EMBL/GenBank/DDBJ databases">
        <title>Comparitive Functional Genomics of Dry Heat Resistant strains isolated from the Viking Spacecraft.</title>
        <authorList>
            <person name="Seuylemezian A."/>
            <person name="Cooper K."/>
            <person name="Vaishampayan P."/>
        </authorList>
    </citation>
    <scope>NUCLEOTIDE SEQUENCE [LARGE SCALE GENOMIC DNA]</scope>
    <source>
        <strain evidence="7 9">M4.6</strain>
    </source>
</reference>
<evidence type="ECO:0000313" key="7">
    <source>
        <dbReference type="EMBL" id="PLR86821.1"/>
    </source>
</evidence>
<feature type="domain" description="RNA polymerase sigma factor 70 region 4 type 2" evidence="6">
    <location>
        <begin position="130"/>
        <end position="182"/>
    </location>
</feature>
<evidence type="ECO:0000259" key="5">
    <source>
        <dbReference type="Pfam" id="PF04542"/>
    </source>
</evidence>
<dbReference type="Pfam" id="PF04542">
    <property type="entry name" value="Sigma70_r2"/>
    <property type="match status" value="1"/>
</dbReference>
<dbReference type="PANTHER" id="PTHR43133:SF60">
    <property type="entry name" value="RNA POLYMERASE SIGMA FACTOR SIGV"/>
    <property type="match status" value="1"/>
</dbReference>
<keyword evidence="10" id="KW-1185">Reference proteome</keyword>
<evidence type="ECO:0000256" key="4">
    <source>
        <dbReference type="ARBA" id="ARBA00023163"/>
    </source>
</evidence>
<dbReference type="Pfam" id="PF08281">
    <property type="entry name" value="Sigma70_r4_2"/>
    <property type="match status" value="1"/>
</dbReference>
<dbReference type="Proteomes" id="UP000234951">
    <property type="component" value="Unassembled WGS sequence"/>
</dbReference>
<keyword evidence="2" id="KW-0805">Transcription regulation</keyword>
<organism evidence="7 9">
    <name type="scientific">Bacillus canaveralius</name>
    <dbReference type="NCBI Taxonomy" id="1403243"/>
    <lineage>
        <taxon>Bacteria</taxon>
        <taxon>Bacillati</taxon>
        <taxon>Bacillota</taxon>
        <taxon>Bacilli</taxon>
        <taxon>Bacillales</taxon>
        <taxon>Bacillaceae</taxon>
        <taxon>Bacillus</taxon>
    </lineage>
</organism>
<dbReference type="NCBIfam" id="NF006930">
    <property type="entry name" value="PRK09415.1"/>
    <property type="match status" value="1"/>
</dbReference>
<keyword evidence="4" id="KW-0804">Transcription</keyword>
<dbReference type="EMBL" id="PGVD01000056">
    <property type="protein sequence ID" value="PLR92718.1"/>
    <property type="molecule type" value="Genomic_DNA"/>
</dbReference>
<dbReference type="InterPro" id="IPR013324">
    <property type="entry name" value="RNA_pol_sigma_r3/r4-like"/>
</dbReference>
<dbReference type="GO" id="GO:0006352">
    <property type="term" value="P:DNA-templated transcription initiation"/>
    <property type="evidence" value="ECO:0007669"/>
    <property type="project" value="InterPro"/>
</dbReference>
<sequence>MATNHCNASSFTEIQDHHHFPITNRDIWLNELMNNYGEDIVRLAYSYVRDKSAAEDIAQNTFIKCYKYASAFRGDSTIKTWLYRIAINCCKDYLRSSYFKRILPTNIIQNFIQEPSPSTESVYFESDKSNALIQCVFGLPPKYREVIMLHYFENLKIKEIEQILDLKGNTIKTRLRKARTMLKEKIEKEKGGYNFE</sequence>
<reference evidence="8 10" key="2">
    <citation type="submission" date="2017-12" db="EMBL/GenBank/DDBJ databases">
        <title>Comparative Functional Genomics of Dry Heat Resistant strains isolated from the Viking Spacecraft.</title>
        <authorList>
            <person name="Seuylemezian A."/>
            <person name="Cooper K."/>
            <person name="Vaishampayan P."/>
        </authorList>
    </citation>
    <scope>NUCLEOTIDE SEQUENCE [LARGE SCALE GENOMIC DNA]</scope>
    <source>
        <strain evidence="8 10">ATCC 29669</strain>
    </source>
</reference>
<dbReference type="InterPro" id="IPR014284">
    <property type="entry name" value="RNA_pol_sigma-70_dom"/>
</dbReference>
<dbReference type="InterPro" id="IPR039425">
    <property type="entry name" value="RNA_pol_sigma-70-like"/>
</dbReference>
<dbReference type="InterPro" id="IPR036388">
    <property type="entry name" value="WH-like_DNA-bd_sf"/>
</dbReference>
<dbReference type="SUPFAM" id="SSF88946">
    <property type="entry name" value="Sigma2 domain of RNA polymerase sigma factors"/>
    <property type="match status" value="1"/>
</dbReference>
<dbReference type="SUPFAM" id="SSF88659">
    <property type="entry name" value="Sigma3 and sigma4 domains of RNA polymerase sigma factors"/>
    <property type="match status" value="1"/>
</dbReference>
<dbReference type="AlphaFoldDB" id="A0A2N5GSR8"/>
<dbReference type="InterPro" id="IPR013325">
    <property type="entry name" value="RNA_pol_sigma_r2"/>
</dbReference>
<protein>
    <submittedName>
        <fullName evidence="7">RNA polymerase factor sigma C</fullName>
    </submittedName>
</protein>
<feature type="domain" description="RNA polymerase sigma-70 region 2" evidence="5">
    <location>
        <begin position="33"/>
        <end position="96"/>
    </location>
</feature>
<evidence type="ECO:0000256" key="2">
    <source>
        <dbReference type="ARBA" id="ARBA00023015"/>
    </source>
</evidence>
<dbReference type="EMBL" id="PGVA01000001">
    <property type="protein sequence ID" value="PLR86821.1"/>
    <property type="molecule type" value="Genomic_DNA"/>
</dbReference>
<comment type="similarity">
    <text evidence="1">Belongs to the sigma-70 factor family. ECF subfamily.</text>
</comment>
<dbReference type="GO" id="GO:0016987">
    <property type="term" value="F:sigma factor activity"/>
    <property type="evidence" value="ECO:0007669"/>
    <property type="project" value="UniProtKB-KW"/>
</dbReference>
<dbReference type="CDD" id="cd06171">
    <property type="entry name" value="Sigma70_r4"/>
    <property type="match status" value="1"/>
</dbReference>
<evidence type="ECO:0000313" key="8">
    <source>
        <dbReference type="EMBL" id="PLR92718.1"/>
    </source>
</evidence>
<dbReference type="PANTHER" id="PTHR43133">
    <property type="entry name" value="RNA POLYMERASE ECF-TYPE SIGMA FACTO"/>
    <property type="match status" value="1"/>
</dbReference>
<evidence type="ECO:0000313" key="10">
    <source>
        <dbReference type="Proteomes" id="UP000235114"/>
    </source>
</evidence>
<dbReference type="InterPro" id="IPR013249">
    <property type="entry name" value="RNA_pol_sigma70_r4_t2"/>
</dbReference>
<dbReference type="RefSeq" id="WP_101575231.1">
    <property type="nucleotide sequence ID" value="NZ_PGVA01000001.1"/>
</dbReference>
<dbReference type="Gene3D" id="1.10.10.10">
    <property type="entry name" value="Winged helix-like DNA-binding domain superfamily/Winged helix DNA-binding domain"/>
    <property type="match status" value="1"/>
</dbReference>
<name>A0A2N5GSR8_9BACI</name>
<keyword evidence="3" id="KW-0731">Sigma factor</keyword>
<accession>A0A2N5GSR8</accession>
<evidence type="ECO:0000259" key="6">
    <source>
        <dbReference type="Pfam" id="PF08281"/>
    </source>
</evidence>
<dbReference type="OrthoDB" id="9794508at2"/>
<dbReference type="GO" id="GO:0003677">
    <property type="term" value="F:DNA binding"/>
    <property type="evidence" value="ECO:0007669"/>
    <property type="project" value="InterPro"/>
</dbReference>
<proteinExistence type="inferred from homology"/>
<gene>
    <name evidence="7" type="ORF">CU635_00580</name>
    <name evidence="8" type="ORF">CVD25_17925</name>
</gene>
<dbReference type="Gene3D" id="1.10.1740.10">
    <property type="match status" value="1"/>
</dbReference>
<evidence type="ECO:0000313" key="9">
    <source>
        <dbReference type="Proteomes" id="UP000234951"/>
    </source>
</evidence>
<evidence type="ECO:0000256" key="3">
    <source>
        <dbReference type="ARBA" id="ARBA00023082"/>
    </source>
</evidence>